<feature type="region of interest" description="Disordered" evidence="4">
    <location>
        <begin position="26"/>
        <end position="49"/>
    </location>
</feature>
<dbReference type="PANTHER" id="PTHR43246">
    <property type="entry name" value="PEPTIDYL-PROLYL CIS-TRANS ISOMERASE CYP38, CHLOROPLASTIC"/>
    <property type="match status" value="1"/>
</dbReference>
<proteinExistence type="predicted"/>
<feature type="compositionally biased region" description="Pro residues" evidence="4">
    <location>
        <begin position="28"/>
        <end position="46"/>
    </location>
</feature>
<dbReference type="Pfam" id="PF00160">
    <property type="entry name" value="Pro_isomerase"/>
    <property type="match status" value="1"/>
</dbReference>
<dbReference type="Proteomes" id="UP000554342">
    <property type="component" value="Unassembled WGS sequence"/>
</dbReference>
<dbReference type="InterPro" id="IPR044665">
    <property type="entry name" value="E_coli_cyclophilin_A-like"/>
</dbReference>
<keyword evidence="3 7" id="KW-0413">Isomerase</keyword>
<evidence type="ECO:0000256" key="1">
    <source>
        <dbReference type="ARBA" id="ARBA00013194"/>
    </source>
</evidence>
<evidence type="ECO:0000313" key="8">
    <source>
        <dbReference type="Proteomes" id="UP000554342"/>
    </source>
</evidence>
<dbReference type="EC" id="5.2.1.8" evidence="1"/>
<evidence type="ECO:0000256" key="3">
    <source>
        <dbReference type="ARBA" id="ARBA00023235"/>
    </source>
</evidence>
<reference evidence="7 8" key="1">
    <citation type="submission" date="2020-08" db="EMBL/GenBank/DDBJ databases">
        <title>Genomic Encyclopedia of Type Strains, Phase IV (KMG-IV): sequencing the most valuable type-strain genomes for metagenomic binning, comparative biology and taxonomic classification.</title>
        <authorList>
            <person name="Goeker M."/>
        </authorList>
    </citation>
    <scope>NUCLEOTIDE SEQUENCE [LARGE SCALE GENOMIC DNA]</scope>
    <source>
        <strain evidence="7 8">DSM 27203</strain>
    </source>
</reference>
<evidence type="ECO:0000256" key="5">
    <source>
        <dbReference type="SAM" id="SignalP"/>
    </source>
</evidence>
<protein>
    <recommendedName>
        <fullName evidence="1">peptidylprolyl isomerase</fullName>
        <ecNumber evidence="1">5.2.1.8</ecNumber>
    </recommendedName>
</protein>
<name>A0A840YUG6_9SPHN</name>
<accession>A0A840YUG6</accession>
<keyword evidence="8" id="KW-1185">Reference proteome</keyword>
<dbReference type="SUPFAM" id="SSF50891">
    <property type="entry name" value="Cyclophilin-like"/>
    <property type="match status" value="1"/>
</dbReference>
<evidence type="ECO:0000256" key="4">
    <source>
        <dbReference type="SAM" id="MobiDB-lite"/>
    </source>
</evidence>
<evidence type="ECO:0000313" key="7">
    <source>
        <dbReference type="EMBL" id="MBB5717232.1"/>
    </source>
</evidence>
<feature type="domain" description="PPIase cyclophilin-type" evidence="6">
    <location>
        <begin position="55"/>
        <end position="221"/>
    </location>
</feature>
<dbReference type="InterPro" id="IPR002130">
    <property type="entry name" value="Cyclophilin-type_PPIase_dom"/>
</dbReference>
<sequence>MAKILVALLLVLGGAVSALAQTAAPQAVPTPTPSPSPTPDATPTPKPGEVWVRIDTTAGPMVVAADVKDAPITAKNFLHYVDTKRFDGRKFYRVVKVDKEYGFVQFGMQGNPKLDFPPIKHEPTTETGLHHTDGTLSIARLKPGSARGEFTIVVGDQRASFDAHPDKPGDNLGYAAFGHIVSGRDVLIRILDSTIAPDKTDRGAFKGEMPADPVTIISARRVKPSDSE</sequence>
<gene>
    <name evidence="7" type="ORF">FHR23_000139</name>
</gene>
<keyword evidence="2" id="KW-0697">Rotamase</keyword>
<dbReference type="AlphaFoldDB" id="A0A840YUG6"/>
<dbReference type="InterPro" id="IPR029000">
    <property type="entry name" value="Cyclophilin-like_dom_sf"/>
</dbReference>
<dbReference type="EMBL" id="JACIJI010000001">
    <property type="protein sequence ID" value="MBB5717232.1"/>
    <property type="molecule type" value="Genomic_DNA"/>
</dbReference>
<evidence type="ECO:0000259" key="6">
    <source>
        <dbReference type="PROSITE" id="PS50072"/>
    </source>
</evidence>
<feature type="chain" id="PRO_5032715714" description="peptidylprolyl isomerase" evidence="5">
    <location>
        <begin position="21"/>
        <end position="228"/>
    </location>
</feature>
<organism evidence="7 8">
    <name type="scientific">Stakelama sediminis</name>
    <dbReference type="NCBI Taxonomy" id="463200"/>
    <lineage>
        <taxon>Bacteria</taxon>
        <taxon>Pseudomonadati</taxon>
        <taxon>Pseudomonadota</taxon>
        <taxon>Alphaproteobacteria</taxon>
        <taxon>Sphingomonadales</taxon>
        <taxon>Sphingomonadaceae</taxon>
        <taxon>Stakelama</taxon>
    </lineage>
</organism>
<evidence type="ECO:0000256" key="2">
    <source>
        <dbReference type="ARBA" id="ARBA00023110"/>
    </source>
</evidence>
<dbReference type="Gene3D" id="2.40.100.10">
    <property type="entry name" value="Cyclophilin-like"/>
    <property type="match status" value="1"/>
</dbReference>
<dbReference type="GO" id="GO:0003755">
    <property type="term" value="F:peptidyl-prolyl cis-trans isomerase activity"/>
    <property type="evidence" value="ECO:0007669"/>
    <property type="project" value="UniProtKB-KW"/>
</dbReference>
<comment type="caution">
    <text evidence="7">The sequence shown here is derived from an EMBL/GenBank/DDBJ whole genome shotgun (WGS) entry which is preliminary data.</text>
</comment>
<dbReference type="RefSeq" id="WP_343042917.1">
    <property type="nucleotide sequence ID" value="NZ_BAABIF010000004.1"/>
</dbReference>
<keyword evidence="5" id="KW-0732">Signal</keyword>
<dbReference type="PROSITE" id="PS50072">
    <property type="entry name" value="CSA_PPIASE_2"/>
    <property type="match status" value="1"/>
</dbReference>
<feature type="signal peptide" evidence="5">
    <location>
        <begin position="1"/>
        <end position="20"/>
    </location>
</feature>